<dbReference type="PANTHER" id="PTHR22604">
    <property type="entry name" value="OXIDOREDUCTASES"/>
    <property type="match status" value="1"/>
</dbReference>
<sequence>MTQNKKVRWAILGAGNIAKAFVLDFPFMQNAELVAVAARDKSKAQQFAIEHHIPQAMDYEELYHSREIDAVYIATTHNFHLEQSLQCIRNGKAVLCEKPVTVNDRQFRELAAAARENKVFLMEAMWTWFLPAIIRAREWVQQGRIGELKVIQADFSFPSEFKPEGRLYNPQLAGGALLDIGIYPIAFTDFYMGRKPDSITASGSLTSTGVDERVGILLEYGDVSATLYASIVTRMNNKACLFGTGGRIEIPEFWKAGKAGIYNDEGQLVEEFRDDRVSRGFIFEMQHANDRILAGKTESEVVSFEASNRIQEIMKTVRDQIGLRYPFEDA</sequence>
<dbReference type="InterPro" id="IPR036291">
    <property type="entry name" value="NAD(P)-bd_dom_sf"/>
</dbReference>
<dbReference type="PANTHER" id="PTHR22604:SF105">
    <property type="entry name" value="TRANS-1,2-DIHYDROBENZENE-1,2-DIOL DEHYDROGENASE"/>
    <property type="match status" value="1"/>
</dbReference>
<dbReference type="Proteomes" id="UP000765802">
    <property type="component" value="Unassembled WGS sequence"/>
</dbReference>
<organism evidence="5 6">
    <name type="scientific">Flavihumibacter stibioxidans</name>
    <dbReference type="NCBI Taxonomy" id="1834163"/>
    <lineage>
        <taxon>Bacteria</taxon>
        <taxon>Pseudomonadati</taxon>
        <taxon>Bacteroidota</taxon>
        <taxon>Chitinophagia</taxon>
        <taxon>Chitinophagales</taxon>
        <taxon>Chitinophagaceae</taxon>
        <taxon>Flavihumibacter</taxon>
    </lineage>
</organism>
<protein>
    <recommendedName>
        <fullName evidence="7">Dehydrogenase</fullName>
    </recommendedName>
</protein>
<gene>
    <name evidence="5" type="ORF">BC349_02250</name>
</gene>
<evidence type="ECO:0000313" key="5">
    <source>
        <dbReference type="EMBL" id="MBC6489772.1"/>
    </source>
</evidence>
<dbReference type="InterPro" id="IPR000683">
    <property type="entry name" value="Gfo/Idh/MocA-like_OxRdtase_N"/>
</dbReference>
<dbReference type="Gene3D" id="3.30.360.10">
    <property type="entry name" value="Dihydrodipicolinate Reductase, domain 2"/>
    <property type="match status" value="1"/>
</dbReference>
<comment type="caution">
    <text evidence="5">The sequence shown here is derived from an EMBL/GenBank/DDBJ whole genome shotgun (WGS) entry which is preliminary data.</text>
</comment>
<feature type="domain" description="GFO/IDH/MocA-like oxidoreductase" evidence="4">
    <location>
        <begin position="135"/>
        <end position="249"/>
    </location>
</feature>
<name>A0ABR7M457_9BACT</name>
<accession>A0ABR7M457</accession>
<evidence type="ECO:0000259" key="3">
    <source>
        <dbReference type="Pfam" id="PF01408"/>
    </source>
</evidence>
<dbReference type="Gene3D" id="3.40.50.720">
    <property type="entry name" value="NAD(P)-binding Rossmann-like Domain"/>
    <property type="match status" value="1"/>
</dbReference>
<dbReference type="Pfam" id="PF22725">
    <property type="entry name" value="GFO_IDH_MocA_C3"/>
    <property type="match status" value="1"/>
</dbReference>
<evidence type="ECO:0000256" key="1">
    <source>
        <dbReference type="ARBA" id="ARBA00010928"/>
    </source>
</evidence>
<dbReference type="SUPFAM" id="SSF55347">
    <property type="entry name" value="Glyceraldehyde-3-phosphate dehydrogenase-like, C-terminal domain"/>
    <property type="match status" value="1"/>
</dbReference>
<evidence type="ECO:0000313" key="6">
    <source>
        <dbReference type="Proteomes" id="UP000765802"/>
    </source>
</evidence>
<keyword evidence="2" id="KW-0560">Oxidoreductase</keyword>
<dbReference type="Pfam" id="PF01408">
    <property type="entry name" value="GFO_IDH_MocA"/>
    <property type="match status" value="1"/>
</dbReference>
<evidence type="ECO:0000256" key="2">
    <source>
        <dbReference type="ARBA" id="ARBA00023002"/>
    </source>
</evidence>
<comment type="similarity">
    <text evidence="1">Belongs to the Gfo/Idh/MocA family.</text>
</comment>
<evidence type="ECO:0000259" key="4">
    <source>
        <dbReference type="Pfam" id="PF22725"/>
    </source>
</evidence>
<reference evidence="5 6" key="1">
    <citation type="submission" date="2016-07" db="EMBL/GenBank/DDBJ databases">
        <title>Genome analysis of Flavihumibacter stibioxidans YS-17.</title>
        <authorList>
            <person name="Shi K."/>
            <person name="Han Y."/>
            <person name="Wang G."/>
        </authorList>
    </citation>
    <scope>NUCLEOTIDE SEQUENCE [LARGE SCALE GENOMIC DNA]</scope>
    <source>
        <strain evidence="5 6">YS-17</strain>
    </source>
</reference>
<feature type="domain" description="Gfo/Idh/MocA-like oxidoreductase N-terminal" evidence="3">
    <location>
        <begin position="7"/>
        <end position="123"/>
    </location>
</feature>
<dbReference type="InterPro" id="IPR050984">
    <property type="entry name" value="Gfo/Idh/MocA_domain"/>
</dbReference>
<dbReference type="InterPro" id="IPR055170">
    <property type="entry name" value="GFO_IDH_MocA-like_dom"/>
</dbReference>
<evidence type="ECO:0008006" key="7">
    <source>
        <dbReference type="Google" id="ProtNLM"/>
    </source>
</evidence>
<dbReference type="EMBL" id="MBUA01000001">
    <property type="protein sequence ID" value="MBC6489772.1"/>
    <property type="molecule type" value="Genomic_DNA"/>
</dbReference>
<dbReference type="SUPFAM" id="SSF51735">
    <property type="entry name" value="NAD(P)-binding Rossmann-fold domains"/>
    <property type="match status" value="1"/>
</dbReference>
<proteinExistence type="inferred from homology"/>
<dbReference type="RefSeq" id="WP_187255125.1">
    <property type="nucleotide sequence ID" value="NZ_JBHULF010000006.1"/>
</dbReference>
<keyword evidence="6" id="KW-1185">Reference proteome</keyword>